<dbReference type="PANTHER" id="PTHR36930">
    <property type="entry name" value="METAL-SULFUR CLUSTER BIOSYNTHESIS PROTEINS YUAD-RELATED"/>
    <property type="match status" value="1"/>
</dbReference>
<protein>
    <submittedName>
        <fullName evidence="2">MOSC domain-containing protein</fullName>
    </submittedName>
</protein>
<dbReference type="OrthoDB" id="1550913at2"/>
<dbReference type="PROSITE" id="PS51340">
    <property type="entry name" value="MOSC"/>
    <property type="match status" value="1"/>
</dbReference>
<dbReference type="GO" id="GO:0030170">
    <property type="term" value="F:pyridoxal phosphate binding"/>
    <property type="evidence" value="ECO:0007669"/>
    <property type="project" value="InterPro"/>
</dbReference>
<organism evidence="2 3">
    <name type="scientific">Salipaludibacillus aurantiacus</name>
    <dbReference type="NCBI Taxonomy" id="1601833"/>
    <lineage>
        <taxon>Bacteria</taxon>
        <taxon>Bacillati</taxon>
        <taxon>Bacillota</taxon>
        <taxon>Bacilli</taxon>
        <taxon>Bacillales</taxon>
        <taxon>Bacillaceae</taxon>
    </lineage>
</organism>
<dbReference type="PANTHER" id="PTHR36930:SF1">
    <property type="entry name" value="MOSC DOMAIN-CONTAINING PROTEIN"/>
    <property type="match status" value="1"/>
</dbReference>
<name>A0A1H9VQK5_9BACI</name>
<dbReference type="InterPro" id="IPR052716">
    <property type="entry name" value="MOSC_domain"/>
</dbReference>
<dbReference type="Pfam" id="PF03473">
    <property type="entry name" value="MOSC"/>
    <property type="match status" value="1"/>
</dbReference>
<gene>
    <name evidence="2" type="ORF">SAMN05518684_11216</name>
</gene>
<dbReference type="Gene3D" id="2.40.33.20">
    <property type="entry name" value="PK beta-barrel domain-like"/>
    <property type="match status" value="1"/>
</dbReference>
<dbReference type="STRING" id="1601833.SAMN05518684_11216"/>
<sequence length="146" mass="16332">MAGELRAIWIKRMARGPMDPVDKGTLIENRGLHTNKDQGGKRQVTLIDENVWSELMEQLNADLDPSARRANLMLKGINLEKSRGRHLQVGRTVIKIYGETKPCERMDEALPGLKDAMYENWKGGAYGVVVKGGEISTGDKAEWVKI</sequence>
<dbReference type="SUPFAM" id="SSF50800">
    <property type="entry name" value="PK beta-barrel domain-like"/>
    <property type="match status" value="1"/>
</dbReference>
<accession>A0A1H9VQK5</accession>
<dbReference type="RefSeq" id="WP_093053630.1">
    <property type="nucleotide sequence ID" value="NZ_FOGT01000012.1"/>
</dbReference>
<dbReference type="Proteomes" id="UP000198571">
    <property type="component" value="Unassembled WGS sequence"/>
</dbReference>
<dbReference type="AlphaFoldDB" id="A0A1H9VQK5"/>
<proteinExistence type="predicted"/>
<evidence type="ECO:0000259" key="1">
    <source>
        <dbReference type="PROSITE" id="PS51340"/>
    </source>
</evidence>
<reference evidence="3" key="1">
    <citation type="submission" date="2016-10" db="EMBL/GenBank/DDBJ databases">
        <authorList>
            <person name="Varghese N."/>
            <person name="Submissions S."/>
        </authorList>
    </citation>
    <scope>NUCLEOTIDE SEQUENCE [LARGE SCALE GENOMIC DNA]</scope>
    <source>
        <strain evidence="3">S9</strain>
    </source>
</reference>
<dbReference type="GO" id="GO:0030151">
    <property type="term" value="F:molybdenum ion binding"/>
    <property type="evidence" value="ECO:0007669"/>
    <property type="project" value="InterPro"/>
</dbReference>
<evidence type="ECO:0000313" key="3">
    <source>
        <dbReference type="Proteomes" id="UP000198571"/>
    </source>
</evidence>
<dbReference type="GO" id="GO:0003824">
    <property type="term" value="F:catalytic activity"/>
    <property type="evidence" value="ECO:0007669"/>
    <property type="project" value="InterPro"/>
</dbReference>
<feature type="domain" description="MOSC" evidence="1">
    <location>
        <begin position="19"/>
        <end position="144"/>
    </location>
</feature>
<dbReference type="InterPro" id="IPR005302">
    <property type="entry name" value="MoCF_Sase_C"/>
</dbReference>
<evidence type="ECO:0000313" key="2">
    <source>
        <dbReference type="EMBL" id="SES23869.1"/>
    </source>
</evidence>
<dbReference type="EMBL" id="FOGT01000012">
    <property type="protein sequence ID" value="SES23869.1"/>
    <property type="molecule type" value="Genomic_DNA"/>
</dbReference>
<keyword evidence="3" id="KW-1185">Reference proteome</keyword>
<dbReference type="InterPro" id="IPR011037">
    <property type="entry name" value="Pyrv_Knase-like_insert_dom_sf"/>
</dbReference>